<dbReference type="EMBL" id="CP040058">
    <property type="protein sequence ID" value="QCP36868.1"/>
    <property type="molecule type" value="Genomic_DNA"/>
</dbReference>
<dbReference type="Pfam" id="PF07992">
    <property type="entry name" value="Pyr_redox_2"/>
    <property type="match status" value="1"/>
</dbReference>
<dbReference type="RefSeq" id="WP_137330034.1">
    <property type="nucleotide sequence ID" value="NZ_CP040058.1"/>
</dbReference>
<evidence type="ECO:0000256" key="3">
    <source>
        <dbReference type="ARBA" id="ARBA00032722"/>
    </source>
</evidence>
<comment type="catalytic activity">
    <reaction evidence="4">
        <text>5,6-dihydrothymine + NAD(+) = thymine + NADH + H(+)</text>
        <dbReference type="Rhea" id="RHEA:28791"/>
        <dbReference type="ChEBI" id="CHEBI:15378"/>
        <dbReference type="ChEBI" id="CHEBI:17821"/>
        <dbReference type="ChEBI" id="CHEBI:27468"/>
        <dbReference type="ChEBI" id="CHEBI:57540"/>
        <dbReference type="ChEBI" id="CHEBI:57945"/>
        <dbReference type="EC" id="1.3.1.1"/>
    </reaction>
</comment>
<protein>
    <recommendedName>
        <fullName evidence="8">dihydrouracil dehydrogenase (NAD(+))</fullName>
        <ecNumber evidence="8">1.3.1.1</ecNumber>
    </recommendedName>
    <alternativeName>
        <fullName evidence="3">Dihydrothymine dehydrogenase</fullName>
    </alternativeName>
    <alternativeName>
        <fullName evidence="2">Dihydrouracil dehydrogenase</fullName>
    </alternativeName>
</protein>
<evidence type="ECO:0000256" key="2">
    <source>
        <dbReference type="ARBA" id="ARBA00030119"/>
    </source>
</evidence>
<dbReference type="KEGG" id="arf:AR1Y2_3414"/>
<dbReference type="AlphaFoldDB" id="A0A4P8IG67"/>
<dbReference type="PRINTS" id="PR00419">
    <property type="entry name" value="ADXRDTASE"/>
</dbReference>
<dbReference type="Gene3D" id="1.10.1060.10">
    <property type="entry name" value="Alpha-helical ferredoxin"/>
    <property type="match status" value="1"/>
</dbReference>
<evidence type="ECO:0000256" key="1">
    <source>
        <dbReference type="ARBA" id="ARBA00023002"/>
    </source>
</evidence>
<evidence type="ECO:0000313" key="11">
    <source>
        <dbReference type="EMBL" id="QCP36868.1"/>
    </source>
</evidence>
<evidence type="ECO:0000259" key="9">
    <source>
        <dbReference type="Pfam" id="PF07992"/>
    </source>
</evidence>
<keyword evidence="1" id="KW-0560">Oxidoreductase</keyword>
<dbReference type="EC" id="1.3.1.1" evidence="8"/>
<dbReference type="InterPro" id="IPR036188">
    <property type="entry name" value="FAD/NAD-bd_sf"/>
</dbReference>
<comment type="function">
    <text evidence="6">Involved in pyrimidine base degradation. Catalyzes physiologically the reduction of uracil to 5,6-dihydrouracil (DHU) by using NADH as a specific cosubstrate. It also catalyzes the reverse reaction and the reduction of thymine to 5,6-dihydrothymine (DHT).</text>
</comment>
<dbReference type="GO" id="GO:0004159">
    <property type="term" value="F:dihydropyrimidine dehydrogenase (NAD+) activity"/>
    <property type="evidence" value="ECO:0007669"/>
    <property type="project" value="UniProtKB-EC"/>
</dbReference>
<feature type="domain" description="Dihydroprymidine dehydrogenase" evidence="10">
    <location>
        <begin position="10"/>
        <end position="116"/>
    </location>
</feature>
<evidence type="ECO:0000256" key="6">
    <source>
        <dbReference type="ARBA" id="ARBA00049578"/>
    </source>
</evidence>
<comment type="subunit">
    <text evidence="7">Heterotetramer of 2 PreA and 2 PreT subunits.</text>
</comment>
<organism evidence="11 12">
    <name type="scientific">Anaerostipes rhamnosivorans</name>
    <dbReference type="NCBI Taxonomy" id="1229621"/>
    <lineage>
        <taxon>Bacteria</taxon>
        <taxon>Bacillati</taxon>
        <taxon>Bacillota</taxon>
        <taxon>Clostridia</taxon>
        <taxon>Lachnospirales</taxon>
        <taxon>Lachnospiraceae</taxon>
        <taxon>Anaerostipes</taxon>
    </lineage>
</organism>
<dbReference type="PANTHER" id="PTHR43073">
    <property type="entry name" value="DIHYDROPYRIMIDINE DEHYDROGENASE [NADP(+)]"/>
    <property type="match status" value="1"/>
</dbReference>
<evidence type="ECO:0000313" key="12">
    <source>
        <dbReference type="Proteomes" id="UP000298653"/>
    </source>
</evidence>
<proteinExistence type="predicted"/>
<evidence type="ECO:0000256" key="4">
    <source>
        <dbReference type="ARBA" id="ARBA00047685"/>
    </source>
</evidence>
<dbReference type="InterPro" id="IPR009051">
    <property type="entry name" value="Helical_ferredxn"/>
</dbReference>
<dbReference type="OrthoDB" id="9803192at2"/>
<dbReference type="PANTHER" id="PTHR43073:SF2">
    <property type="entry name" value="DIHYDROPYRIMIDINE DEHYDROGENASE [NADP(+)]"/>
    <property type="match status" value="1"/>
</dbReference>
<reference evidence="11 12" key="1">
    <citation type="submission" date="2019-05" db="EMBL/GenBank/DDBJ databases">
        <title>Complete genome sequencing of Anaerostipes rhamnosivorans.</title>
        <authorList>
            <person name="Bui T.P.N."/>
            <person name="de Vos W.M."/>
        </authorList>
    </citation>
    <scope>NUCLEOTIDE SEQUENCE [LARGE SCALE GENOMIC DNA]</scope>
    <source>
        <strain evidence="11 12">1y2</strain>
    </source>
</reference>
<dbReference type="InterPro" id="IPR023753">
    <property type="entry name" value="FAD/NAD-binding_dom"/>
</dbReference>
<gene>
    <name evidence="11" type="ORF">AR1Y2_3414</name>
</gene>
<dbReference type="SUPFAM" id="SSF51971">
    <property type="entry name" value="Nucleotide-binding domain"/>
    <property type="match status" value="1"/>
</dbReference>
<keyword evidence="12" id="KW-1185">Reference proteome</keyword>
<feature type="domain" description="FAD/NAD(P)-binding" evidence="9">
    <location>
        <begin position="129"/>
        <end position="361"/>
    </location>
</feature>
<evidence type="ECO:0000259" key="10">
    <source>
        <dbReference type="Pfam" id="PF14691"/>
    </source>
</evidence>
<dbReference type="Pfam" id="PF14691">
    <property type="entry name" value="Fer4_20"/>
    <property type="match status" value="1"/>
</dbReference>
<dbReference type="Proteomes" id="UP000298653">
    <property type="component" value="Chromosome"/>
</dbReference>
<evidence type="ECO:0000256" key="5">
    <source>
        <dbReference type="ARBA" id="ARBA00048792"/>
    </source>
</evidence>
<accession>A0A4P8IG67</accession>
<dbReference type="InterPro" id="IPR028261">
    <property type="entry name" value="DPD_II"/>
</dbReference>
<name>A0A4P8IG67_9FIRM</name>
<dbReference type="GO" id="GO:0051536">
    <property type="term" value="F:iron-sulfur cluster binding"/>
    <property type="evidence" value="ECO:0007669"/>
    <property type="project" value="InterPro"/>
</dbReference>
<dbReference type="Gene3D" id="3.50.50.60">
    <property type="entry name" value="FAD/NAD(P)-binding domain"/>
    <property type="match status" value="2"/>
</dbReference>
<dbReference type="SUPFAM" id="SSF46548">
    <property type="entry name" value="alpha-helical ferredoxin"/>
    <property type="match status" value="1"/>
</dbReference>
<comment type="catalytic activity">
    <reaction evidence="5">
        <text>5,6-dihydrouracil + NAD(+) = uracil + NADH + H(+)</text>
        <dbReference type="Rhea" id="RHEA:20189"/>
        <dbReference type="ChEBI" id="CHEBI:15378"/>
        <dbReference type="ChEBI" id="CHEBI:15901"/>
        <dbReference type="ChEBI" id="CHEBI:17568"/>
        <dbReference type="ChEBI" id="CHEBI:57540"/>
        <dbReference type="ChEBI" id="CHEBI:57945"/>
        <dbReference type="EC" id="1.3.1.1"/>
    </reaction>
</comment>
<evidence type="ECO:0000256" key="8">
    <source>
        <dbReference type="ARBA" id="ARBA00049728"/>
    </source>
</evidence>
<evidence type="ECO:0000256" key="7">
    <source>
        <dbReference type="ARBA" id="ARBA00049714"/>
    </source>
</evidence>
<sequence>MSKITKKEYGEEMEKGFNLRTAMEEASRCLLCHDSPCSKGCPAGTDPGKFIRSLRFRNIKGAAETVRENNPLAGCCAQVCPYGKMCEQACSRTGIDKPIEIGKIQRFLVEEEKKQGMEFLEAAEPKKEKIACVGAGPASLSCARQLALEGYSVTVYEAQDKAGGVLTYGIIPTRLPQEVVDFDIQTIEKLGVEFKFNEAVDAAKLEELKKDYDAVFVGAGLWKSKMVDIPGKDLEGVVTAIDFLREAKTNTEQLVLGENVIVIGGGDVAMDCVTTAKQLGAKATIVYRRTVEEAPADIDEVNFVQSMGIPIIQEFAPAEIVGEEGHVTAMKFAGRDGESGLTMKTDQVVLAIGQAIGDDVAAITAGENVFTGGDMVNGGKTVVEAVAEGKEAAEQIADYFNK</sequence>